<dbReference type="InterPro" id="IPR029058">
    <property type="entry name" value="AB_hydrolase_fold"/>
</dbReference>
<dbReference type="InterPro" id="IPR000073">
    <property type="entry name" value="AB_hydrolase_1"/>
</dbReference>
<feature type="domain" description="Peptidase S33 tripeptidyl aminopeptidase-like C-terminal" evidence="5">
    <location>
        <begin position="389"/>
        <end position="486"/>
    </location>
</feature>
<feature type="chain" id="PRO_5046005919" evidence="3">
    <location>
        <begin position="26"/>
        <end position="498"/>
    </location>
</feature>
<reference evidence="7" key="1">
    <citation type="journal article" date="2019" name="Int. J. Syst. Evol. Microbiol.">
        <title>The Global Catalogue of Microorganisms (GCM) 10K type strain sequencing project: providing services to taxonomists for standard genome sequencing and annotation.</title>
        <authorList>
            <consortium name="The Broad Institute Genomics Platform"/>
            <consortium name="The Broad Institute Genome Sequencing Center for Infectious Disease"/>
            <person name="Wu L."/>
            <person name="Ma J."/>
        </authorList>
    </citation>
    <scope>NUCLEOTIDE SEQUENCE [LARGE SCALE GENOMIC DNA]</scope>
    <source>
        <strain evidence="7">TBRC 7912</strain>
    </source>
</reference>
<proteinExistence type="inferred from homology"/>
<name>A0ABV8F9R5_9ACTN</name>
<evidence type="ECO:0000259" key="4">
    <source>
        <dbReference type="Pfam" id="PF00561"/>
    </source>
</evidence>
<dbReference type="Pfam" id="PF00561">
    <property type="entry name" value="Abhydrolase_1"/>
    <property type="match status" value="1"/>
</dbReference>
<dbReference type="PANTHER" id="PTHR43248">
    <property type="entry name" value="2-SUCCINYL-6-HYDROXY-2,4-CYCLOHEXADIENE-1-CARBOXYLATE SYNTHASE"/>
    <property type="match status" value="1"/>
</dbReference>
<evidence type="ECO:0000256" key="2">
    <source>
        <dbReference type="ARBA" id="ARBA00022801"/>
    </source>
</evidence>
<evidence type="ECO:0000256" key="1">
    <source>
        <dbReference type="ARBA" id="ARBA00010088"/>
    </source>
</evidence>
<dbReference type="InterPro" id="IPR051601">
    <property type="entry name" value="Serine_prot/Carboxylest_S33"/>
</dbReference>
<comment type="caution">
    <text evidence="6">The sequence shown here is derived from an EMBL/GenBank/DDBJ whole genome shotgun (WGS) entry which is preliminary data.</text>
</comment>
<dbReference type="Gene3D" id="3.40.50.1820">
    <property type="entry name" value="alpha/beta hydrolase"/>
    <property type="match status" value="1"/>
</dbReference>
<evidence type="ECO:0000313" key="6">
    <source>
        <dbReference type="EMBL" id="MFC3984038.1"/>
    </source>
</evidence>
<feature type="domain" description="AB hydrolase-1" evidence="4">
    <location>
        <begin position="77"/>
        <end position="216"/>
    </location>
</feature>
<dbReference type="InterPro" id="IPR013595">
    <property type="entry name" value="Pept_S33_TAP-like_C"/>
</dbReference>
<feature type="signal peptide" evidence="3">
    <location>
        <begin position="1"/>
        <end position="25"/>
    </location>
</feature>
<evidence type="ECO:0000313" key="7">
    <source>
        <dbReference type="Proteomes" id="UP001595698"/>
    </source>
</evidence>
<keyword evidence="3" id="KW-0732">Signal</keyword>
<sequence length="498" mass="51866">MTLTSIALALSLALPGALSGVSAPAQETTWCPEVPGHRVECGTLPRPLVQGRPDLGAVTVGYARILRRETAGPAKGTILVNPGGPGGQAIAQHETFTALLGGLLTDHDLLLVDPRGVGRSGPLTCGVPAGAVVTEPREGLLRLVGRCADNLGPRAAGYTSAATADDLDAVRAALGIPKVMLYGLSYGTYLLPVYAQRHPERVQSAVFSAAYPIGLDPLGRESAQAVSLTLRRICERSGACDGEWAVRDLGRVAARLRAVPARVPLTVGGRNRWVALTEDRFAQLVYSSASVAVGAVPSEVPVVGRLPRALRGAARGDDRELVALMGEIMAGDLAAYEGMDMGIAATVSCNDYPRPWPVGASLAERRRHFERAVGRARPGEFGAFSPLGFARAQADAGDYCLRWPAKGTGRPYVSTGSLPDVPVLVLNGDLDGITAEANGRKAAAQFPRGVFVSVPNVGHVSEFEPSGCVAGVVTAFLRDGRTPDTSCLAAIPPVKVSG</sequence>
<dbReference type="SUPFAM" id="SSF53474">
    <property type="entry name" value="alpha/beta-Hydrolases"/>
    <property type="match status" value="1"/>
</dbReference>
<dbReference type="PANTHER" id="PTHR43248:SF25">
    <property type="entry name" value="AB HYDROLASE-1 DOMAIN-CONTAINING PROTEIN-RELATED"/>
    <property type="match status" value="1"/>
</dbReference>
<comment type="similarity">
    <text evidence="1">Belongs to the peptidase S33 family.</text>
</comment>
<evidence type="ECO:0000256" key="3">
    <source>
        <dbReference type="SAM" id="SignalP"/>
    </source>
</evidence>
<protein>
    <submittedName>
        <fullName evidence="6">Alpha/beta fold hydrolase</fullName>
    </submittedName>
</protein>
<dbReference type="Proteomes" id="UP001595698">
    <property type="component" value="Unassembled WGS sequence"/>
</dbReference>
<dbReference type="EMBL" id="JBHSBC010000032">
    <property type="protein sequence ID" value="MFC3984038.1"/>
    <property type="molecule type" value="Genomic_DNA"/>
</dbReference>
<gene>
    <name evidence="6" type="ORF">ACFOYY_28165</name>
</gene>
<keyword evidence="7" id="KW-1185">Reference proteome</keyword>
<dbReference type="RefSeq" id="WP_386193544.1">
    <property type="nucleotide sequence ID" value="NZ_JBHSBC010000032.1"/>
</dbReference>
<dbReference type="GO" id="GO:0016787">
    <property type="term" value="F:hydrolase activity"/>
    <property type="evidence" value="ECO:0007669"/>
    <property type="project" value="UniProtKB-KW"/>
</dbReference>
<accession>A0ABV8F9R5</accession>
<evidence type="ECO:0000259" key="5">
    <source>
        <dbReference type="Pfam" id="PF08386"/>
    </source>
</evidence>
<organism evidence="6 7">
    <name type="scientific">Streptosporangium jomthongense</name>
    <dbReference type="NCBI Taxonomy" id="1193683"/>
    <lineage>
        <taxon>Bacteria</taxon>
        <taxon>Bacillati</taxon>
        <taxon>Actinomycetota</taxon>
        <taxon>Actinomycetes</taxon>
        <taxon>Streptosporangiales</taxon>
        <taxon>Streptosporangiaceae</taxon>
        <taxon>Streptosporangium</taxon>
    </lineage>
</organism>
<dbReference type="Pfam" id="PF08386">
    <property type="entry name" value="Abhydrolase_4"/>
    <property type="match status" value="1"/>
</dbReference>
<keyword evidence="2 6" id="KW-0378">Hydrolase</keyword>